<sequence>MNIIDKFALQKHDGEYESWPLKSSLYYCGEELGVEISGYVIDKQFELADYFLLFISWDCPFEETCEVYVLNKLKKIVSSYGFRAPYNSYNLLTVTELSNNHYKLIFSELDHFELVINYPKKHRLNKIITASVIDV</sequence>
<evidence type="ECO:0000313" key="2">
    <source>
        <dbReference type="Proteomes" id="UP000604161"/>
    </source>
</evidence>
<keyword evidence="2" id="KW-1185">Reference proteome</keyword>
<reference evidence="1 2" key="1">
    <citation type="submission" date="2020-09" db="EMBL/GenBank/DDBJ databases">
        <title>Marinomonas sp. nov., isolated from the cysticercosis algae of Qingdao, China.</title>
        <authorList>
            <person name="Sun X."/>
        </authorList>
    </citation>
    <scope>NUCLEOTIDE SEQUENCE [LARGE SCALE GENOMIC DNA]</scope>
    <source>
        <strain evidence="1 2">SM2066</strain>
    </source>
</reference>
<dbReference type="EMBL" id="JACYFC010000003">
    <property type="protein sequence ID" value="MBD5771440.1"/>
    <property type="molecule type" value="Genomic_DNA"/>
</dbReference>
<organism evidence="1 2">
    <name type="scientific">Marinomonas colpomeniae</name>
    <dbReference type="NCBI Taxonomy" id="2774408"/>
    <lineage>
        <taxon>Bacteria</taxon>
        <taxon>Pseudomonadati</taxon>
        <taxon>Pseudomonadota</taxon>
        <taxon>Gammaproteobacteria</taxon>
        <taxon>Oceanospirillales</taxon>
        <taxon>Oceanospirillaceae</taxon>
        <taxon>Marinomonas</taxon>
    </lineage>
</organism>
<evidence type="ECO:0000313" key="1">
    <source>
        <dbReference type="EMBL" id="MBD5771440.1"/>
    </source>
</evidence>
<proteinExistence type="predicted"/>
<dbReference type="RefSeq" id="WP_191594819.1">
    <property type="nucleotide sequence ID" value="NZ_JACYFC010000003.1"/>
</dbReference>
<dbReference type="Proteomes" id="UP000604161">
    <property type="component" value="Unassembled WGS sequence"/>
</dbReference>
<protein>
    <submittedName>
        <fullName evidence="1">Uncharacterized protein</fullName>
    </submittedName>
</protein>
<name>A0ABR8NZG3_9GAMM</name>
<gene>
    <name evidence="1" type="ORF">IF202_10300</name>
</gene>
<accession>A0ABR8NZG3</accession>
<comment type="caution">
    <text evidence="1">The sequence shown here is derived from an EMBL/GenBank/DDBJ whole genome shotgun (WGS) entry which is preliminary data.</text>
</comment>